<dbReference type="EMBL" id="LR796482">
    <property type="protein sequence ID" value="CAB4147708.1"/>
    <property type="molecule type" value="Genomic_DNA"/>
</dbReference>
<protein>
    <submittedName>
        <fullName evidence="1">Uncharacterized protein</fullName>
    </submittedName>
</protein>
<evidence type="ECO:0000313" key="1">
    <source>
        <dbReference type="EMBL" id="CAB4147708.1"/>
    </source>
</evidence>
<proteinExistence type="predicted"/>
<reference evidence="1" key="1">
    <citation type="submission" date="2020-04" db="EMBL/GenBank/DDBJ databases">
        <authorList>
            <person name="Chiriac C."/>
            <person name="Salcher M."/>
            <person name="Ghai R."/>
            <person name="Kavagutti S V."/>
        </authorList>
    </citation>
    <scope>NUCLEOTIDE SEQUENCE</scope>
</reference>
<sequence>MIDEERNAMREHIVWLTKELEDARDQLKTRNELLKEMLNPEELGHAVSNEVRGLIYTVLYLTKENE</sequence>
<organism evidence="1">
    <name type="scientific">uncultured Caudovirales phage</name>
    <dbReference type="NCBI Taxonomy" id="2100421"/>
    <lineage>
        <taxon>Viruses</taxon>
        <taxon>Duplodnaviria</taxon>
        <taxon>Heunggongvirae</taxon>
        <taxon>Uroviricota</taxon>
        <taxon>Caudoviricetes</taxon>
        <taxon>Peduoviridae</taxon>
        <taxon>Maltschvirus</taxon>
        <taxon>Maltschvirus maltsch</taxon>
    </lineage>
</organism>
<name>A0A6J5MM51_9CAUD</name>
<gene>
    <name evidence="1" type="ORF">UFOVP515_42</name>
</gene>
<accession>A0A6J5MM51</accession>